<accession>A0A1A5YBX7</accession>
<dbReference type="PANTHER" id="PTHR22916:SF51">
    <property type="entry name" value="GLYCOSYLTRANSFERASE EPSH-RELATED"/>
    <property type="match status" value="1"/>
</dbReference>
<dbReference type="InterPro" id="IPR029044">
    <property type="entry name" value="Nucleotide-diphossugar_trans"/>
</dbReference>
<dbReference type="OrthoDB" id="396512at2"/>
<keyword evidence="3" id="KW-0808">Transferase</keyword>
<dbReference type="AlphaFoldDB" id="A0A1A5YBX7"/>
<dbReference type="SUPFAM" id="SSF53448">
    <property type="entry name" value="Nucleotide-diphospho-sugar transferases"/>
    <property type="match status" value="1"/>
</dbReference>
<comment type="similarity">
    <text evidence="1">Belongs to the glycosyltransferase 2 family.</text>
</comment>
<dbReference type="Pfam" id="PF00535">
    <property type="entry name" value="Glycos_transf_2"/>
    <property type="match status" value="1"/>
</dbReference>
<dbReference type="Proteomes" id="UP000092024">
    <property type="component" value="Unassembled WGS sequence"/>
</dbReference>
<feature type="domain" description="Glycosyltransferase 2-like" evidence="5">
    <location>
        <begin position="8"/>
        <end position="131"/>
    </location>
</feature>
<dbReference type="CDD" id="cd00761">
    <property type="entry name" value="Glyco_tranf_GTA_type"/>
    <property type="match status" value="1"/>
</dbReference>
<evidence type="ECO:0000313" key="6">
    <source>
        <dbReference type="EMBL" id="OBR62905.1"/>
    </source>
</evidence>
<evidence type="ECO:0000256" key="4">
    <source>
        <dbReference type="SAM" id="MobiDB-lite"/>
    </source>
</evidence>
<evidence type="ECO:0000256" key="3">
    <source>
        <dbReference type="ARBA" id="ARBA00022679"/>
    </source>
</evidence>
<sequence length="398" mass="44400">MGPKPKVSIVVPIYNMEPYLPRCLDSLLGQSLKELEIIAVDDGSSDASASIALARAESDGRLKVILSTNSGVASARNLGLSYCSGDYIGFADPDDWSDPVMYESMYAEAVENDADIVMCAYVREFGSHSREKTFPLDHKSLLQGEQLQHELTRRLIGPIGAETSSPEHLDAWGTVWNKLYRSSLLQRHGITFTNLGEIGSNEDSLFNVAAFRRADRFLFLDRCYYHYWRANAASITSRYREGLPAKFRRQYALLEAEAAAMPPNVPCREALQNRIAMNVLGLGLNVISQSNPARLRGKIRELKDIITAPTTAEALKAFDSRHSAAVWRLFYAVAGRKLAAPLLLLLYGAELMRTRPKRKERRHGDNPHSASRHRDEPRGTGNDAYELLPPAEKGRHSI</sequence>
<evidence type="ECO:0000256" key="1">
    <source>
        <dbReference type="ARBA" id="ARBA00006739"/>
    </source>
</evidence>
<reference evidence="6 7" key="1">
    <citation type="submission" date="2016-05" db="EMBL/GenBank/DDBJ databases">
        <title>Paenibacillus oryzae. sp. nov., isolated from the rice root.</title>
        <authorList>
            <person name="Zhang J."/>
            <person name="Zhang X."/>
        </authorList>
    </citation>
    <scope>NUCLEOTIDE SEQUENCE [LARGE SCALE GENOMIC DNA]</scope>
    <source>
        <strain evidence="6 7">1DrF-4</strain>
    </source>
</reference>
<organism evidence="6 7">
    <name type="scientific">Paenibacillus oryzae</name>
    <dbReference type="NCBI Taxonomy" id="1844972"/>
    <lineage>
        <taxon>Bacteria</taxon>
        <taxon>Bacillati</taxon>
        <taxon>Bacillota</taxon>
        <taxon>Bacilli</taxon>
        <taxon>Bacillales</taxon>
        <taxon>Paenibacillaceae</taxon>
        <taxon>Paenibacillus</taxon>
    </lineage>
</organism>
<dbReference type="InterPro" id="IPR001173">
    <property type="entry name" value="Glyco_trans_2-like"/>
</dbReference>
<evidence type="ECO:0000259" key="5">
    <source>
        <dbReference type="Pfam" id="PF00535"/>
    </source>
</evidence>
<dbReference type="GO" id="GO:0016757">
    <property type="term" value="F:glycosyltransferase activity"/>
    <property type="evidence" value="ECO:0007669"/>
    <property type="project" value="UniProtKB-KW"/>
</dbReference>
<comment type="caution">
    <text evidence="6">The sequence shown here is derived from an EMBL/GenBank/DDBJ whole genome shotgun (WGS) entry which is preliminary data.</text>
</comment>
<dbReference type="EMBL" id="LYPA01000076">
    <property type="protein sequence ID" value="OBR62905.1"/>
    <property type="molecule type" value="Genomic_DNA"/>
</dbReference>
<keyword evidence="2" id="KW-0328">Glycosyltransferase</keyword>
<name>A0A1A5YBX7_9BACL</name>
<evidence type="ECO:0000313" key="7">
    <source>
        <dbReference type="Proteomes" id="UP000092024"/>
    </source>
</evidence>
<dbReference type="Gene3D" id="3.90.550.10">
    <property type="entry name" value="Spore Coat Polysaccharide Biosynthesis Protein SpsA, Chain A"/>
    <property type="match status" value="1"/>
</dbReference>
<dbReference type="STRING" id="1844972.A7K91_09265"/>
<evidence type="ECO:0000256" key="2">
    <source>
        <dbReference type="ARBA" id="ARBA00022676"/>
    </source>
</evidence>
<proteinExistence type="inferred from homology"/>
<feature type="compositionally biased region" description="Basic and acidic residues" evidence="4">
    <location>
        <begin position="362"/>
        <end position="378"/>
    </location>
</feature>
<dbReference type="RefSeq" id="WP_068686788.1">
    <property type="nucleotide sequence ID" value="NZ_LYPA01000076.1"/>
</dbReference>
<protein>
    <recommendedName>
        <fullName evidence="5">Glycosyltransferase 2-like domain-containing protein</fullName>
    </recommendedName>
</protein>
<keyword evidence="7" id="KW-1185">Reference proteome</keyword>
<feature type="region of interest" description="Disordered" evidence="4">
    <location>
        <begin position="355"/>
        <end position="398"/>
    </location>
</feature>
<gene>
    <name evidence="6" type="ORF">A7K91_09265</name>
</gene>
<dbReference type="PANTHER" id="PTHR22916">
    <property type="entry name" value="GLYCOSYLTRANSFERASE"/>
    <property type="match status" value="1"/>
</dbReference>